<comment type="subcellular location">
    <subcellularLocation>
        <location evidence="6">Cytoplasm</location>
    </subcellularLocation>
</comment>
<evidence type="ECO:0000256" key="2">
    <source>
        <dbReference type="ARBA" id="ARBA00022603"/>
    </source>
</evidence>
<name>A0A1I2W6K0_9BACT</name>
<dbReference type="InterPro" id="IPR007848">
    <property type="entry name" value="Small_mtfrase_dom"/>
</dbReference>
<evidence type="ECO:0000259" key="7">
    <source>
        <dbReference type="Pfam" id="PF05175"/>
    </source>
</evidence>
<dbReference type="Gene3D" id="3.40.50.150">
    <property type="entry name" value="Vaccinia Virus protein VP39"/>
    <property type="match status" value="1"/>
</dbReference>
<dbReference type="PANTHER" id="PTHR47739:SF1">
    <property type="entry name" value="TRNA1(VAL) (ADENINE(37)-N6)-METHYLTRANSFERASE"/>
    <property type="match status" value="1"/>
</dbReference>
<proteinExistence type="inferred from homology"/>
<keyword evidence="9" id="KW-1185">Reference proteome</keyword>
<evidence type="ECO:0000256" key="4">
    <source>
        <dbReference type="ARBA" id="ARBA00022691"/>
    </source>
</evidence>
<dbReference type="HAMAP" id="MF_01872">
    <property type="entry name" value="tRNA_methyltr_YfiC"/>
    <property type="match status" value="1"/>
</dbReference>
<feature type="domain" description="Methyltransferase small" evidence="7">
    <location>
        <begin position="27"/>
        <end position="118"/>
    </location>
</feature>
<dbReference type="GO" id="GO:0003676">
    <property type="term" value="F:nucleic acid binding"/>
    <property type="evidence" value="ECO:0007669"/>
    <property type="project" value="InterPro"/>
</dbReference>
<dbReference type="GO" id="GO:0005737">
    <property type="term" value="C:cytoplasm"/>
    <property type="evidence" value="ECO:0007669"/>
    <property type="project" value="UniProtKB-SubCell"/>
</dbReference>
<dbReference type="OrthoDB" id="5383291at2"/>
<reference evidence="9" key="1">
    <citation type="submission" date="2016-10" db="EMBL/GenBank/DDBJ databases">
        <authorList>
            <person name="Varghese N."/>
            <person name="Submissions S."/>
        </authorList>
    </citation>
    <scope>NUCLEOTIDE SEQUENCE [LARGE SCALE GENOMIC DNA]</scope>
    <source>
        <strain evidence="9">DSM 19315</strain>
    </source>
</reference>
<gene>
    <name evidence="8" type="ORF">SAMN04487988_111147</name>
</gene>
<dbReference type="InterPro" id="IPR050210">
    <property type="entry name" value="tRNA_Adenine-N(6)_MTase"/>
</dbReference>
<evidence type="ECO:0000256" key="6">
    <source>
        <dbReference type="HAMAP-Rule" id="MF_01872"/>
    </source>
</evidence>
<comment type="similarity">
    <text evidence="6">Belongs to the methyltransferase superfamily. tRNA (adenine-N(6)-)-methyltransferase family.</text>
</comment>
<dbReference type="SUPFAM" id="SSF53335">
    <property type="entry name" value="S-adenosyl-L-methionine-dependent methyltransferases"/>
    <property type="match status" value="1"/>
</dbReference>
<dbReference type="InterPro" id="IPR029063">
    <property type="entry name" value="SAM-dependent_MTases_sf"/>
</dbReference>
<dbReference type="RefSeq" id="WP_092793119.1">
    <property type="nucleotide sequence ID" value="NZ_FOPC01000011.1"/>
</dbReference>
<dbReference type="Proteomes" id="UP000199642">
    <property type="component" value="Unassembled WGS sequence"/>
</dbReference>
<keyword evidence="4 6" id="KW-0949">S-adenosyl-L-methionine</keyword>
<dbReference type="PANTHER" id="PTHR47739">
    <property type="entry name" value="TRNA1(VAL) (ADENINE(37)-N6)-METHYLTRANSFERASE"/>
    <property type="match status" value="1"/>
</dbReference>
<comment type="catalytic activity">
    <reaction evidence="6">
        <text>adenosine(37) in tRNA1(Val) + S-adenosyl-L-methionine = N(6)-methyladenosine(37) in tRNA1(Val) + S-adenosyl-L-homocysteine + H(+)</text>
        <dbReference type="Rhea" id="RHEA:43160"/>
        <dbReference type="Rhea" id="RHEA-COMP:10369"/>
        <dbReference type="Rhea" id="RHEA-COMP:10370"/>
        <dbReference type="ChEBI" id="CHEBI:15378"/>
        <dbReference type="ChEBI" id="CHEBI:57856"/>
        <dbReference type="ChEBI" id="CHEBI:59789"/>
        <dbReference type="ChEBI" id="CHEBI:74411"/>
        <dbReference type="ChEBI" id="CHEBI:74449"/>
        <dbReference type="EC" id="2.1.1.223"/>
    </reaction>
</comment>
<evidence type="ECO:0000313" key="9">
    <source>
        <dbReference type="Proteomes" id="UP000199642"/>
    </source>
</evidence>
<keyword evidence="2 6" id="KW-0489">Methyltransferase</keyword>
<comment type="function">
    <text evidence="6">Specifically methylates the adenine in position 37 of tRNA(1)(Val) (anticodon cmo5UAC).</text>
</comment>
<protein>
    <recommendedName>
        <fullName evidence="6">tRNA1(Val) (adenine(37)-N6)-methyltransferase</fullName>
        <ecNumber evidence="6">2.1.1.223</ecNumber>
    </recommendedName>
    <alternativeName>
        <fullName evidence="6">tRNA m6A37 methyltransferase</fullName>
    </alternativeName>
</protein>
<dbReference type="STRING" id="435880.SAMN04487988_111147"/>
<dbReference type="GO" id="GO:0008033">
    <property type="term" value="P:tRNA processing"/>
    <property type="evidence" value="ECO:0007669"/>
    <property type="project" value="UniProtKB-UniRule"/>
</dbReference>
<dbReference type="InterPro" id="IPR002052">
    <property type="entry name" value="DNA_methylase_N6_adenine_CS"/>
</dbReference>
<keyword evidence="5 6" id="KW-0819">tRNA processing</keyword>
<dbReference type="CDD" id="cd02440">
    <property type="entry name" value="AdoMet_MTases"/>
    <property type="match status" value="1"/>
</dbReference>
<evidence type="ECO:0000313" key="8">
    <source>
        <dbReference type="EMBL" id="SFG96247.1"/>
    </source>
</evidence>
<dbReference type="InterPro" id="IPR022882">
    <property type="entry name" value="tRNA_adenine-N6_MeTrfase"/>
</dbReference>
<dbReference type="GO" id="GO:0032259">
    <property type="term" value="P:methylation"/>
    <property type="evidence" value="ECO:0007669"/>
    <property type="project" value="UniProtKB-KW"/>
</dbReference>
<sequence length="235" mass="26441">MGNSWFDFQQFRVEQDRCAMKISTDAVLLGALVEAIDGDQILDIGTGTGVIALMLAQRFPGSLFTAVELDAEAATQASDNFQKSPFSNRIQLVHGAVQDFRREEKFEVIVSNPPFFPDHLKSIDPQRNRALHTGELSFLDLGKAVSELLKPNGRFFVILPPRQMNELKVVMEKLGLFPFIEFLIRDRSDLPIHREAVGFEFQSGSFSQFPLCLKNDSGAYSDEYKRLISGFLLGY</sequence>
<evidence type="ECO:0000256" key="5">
    <source>
        <dbReference type="ARBA" id="ARBA00022694"/>
    </source>
</evidence>
<dbReference type="EC" id="2.1.1.223" evidence="6"/>
<evidence type="ECO:0000256" key="1">
    <source>
        <dbReference type="ARBA" id="ARBA00022490"/>
    </source>
</evidence>
<dbReference type="PROSITE" id="PS00092">
    <property type="entry name" value="N6_MTASE"/>
    <property type="match status" value="1"/>
</dbReference>
<dbReference type="EMBL" id="FOPC01000011">
    <property type="protein sequence ID" value="SFG96247.1"/>
    <property type="molecule type" value="Genomic_DNA"/>
</dbReference>
<dbReference type="Pfam" id="PF05175">
    <property type="entry name" value="MTS"/>
    <property type="match status" value="1"/>
</dbReference>
<evidence type="ECO:0000256" key="3">
    <source>
        <dbReference type="ARBA" id="ARBA00022679"/>
    </source>
</evidence>
<accession>A0A1I2W6K0</accession>
<dbReference type="AlphaFoldDB" id="A0A1I2W6K0"/>
<organism evidence="8 9">
    <name type="scientific">Algoriphagus hitonicola</name>
    <dbReference type="NCBI Taxonomy" id="435880"/>
    <lineage>
        <taxon>Bacteria</taxon>
        <taxon>Pseudomonadati</taxon>
        <taxon>Bacteroidota</taxon>
        <taxon>Cytophagia</taxon>
        <taxon>Cytophagales</taxon>
        <taxon>Cyclobacteriaceae</taxon>
        <taxon>Algoriphagus</taxon>
    </lineage>
</organism>
<keyword evidence="3 6" id="KW-0808">Transferase</keyword>
<keyword evidence="1 6" id="KW-0963">Cytoplasm</keyword>
<dbReference type="GO" id="GO:0016430">
    <property type="term" value="F:tRNA (adenine-N6)-methyltransferase activity"/>
    <property type="evidence" value="ECO:0007669"/>
    <property type="project" value="UniProtKB-UniRule"/>
</dbReference>